<dbReference type="STRING" id="5865.A7ATY7"/>
<proteinExistence type="predicted"/>
<dbReference type="Proteomes" id="UP000002173">
    <property type="component" value="Unassembled WGS sequence"/>
</dbReference>
<sequence length="262" mass="29959">MILLSVIYVLGTVYVLGDVDTEKEPPRLADDPNLDVSQSTAHVATTGTLNLEEDNPDLLPNAHNLTHELMPLIERRAEEIKHKHPRDKDVDERKRKSDAKHENTINLCQRDYSKPCPLGFKHIVTKDGENTCIPPAGYTGPCMGNNLVYRNMPEEDKIAWATRCLANWPCVMCRRRYSDYCPEKWTLDKHDTTGKLMCIPSDEYQGPCTGQTISFLNYNIAMQKQWSQRCHAWWPCDEPDLSNMPDTTLPISMAATLYRITH</sequence>
<evidence type="ECO:0000256" key="1">
    <source>
        <dbReference type="SAM" id="MobiDB-lite"/>
    </source>
</evidence>
<dbReference type="NCBIfam" id="TIGR01492">
    <property type="entry name" value="CPW_WPC"/>
    <property type="match status" value="2"/>
</dbReference>
<dbReference type="GeneID" id="5478195"/>
<feature type="chain" id="PRO_5002704863" evidence="2">
    <location>
        <begin position="18"/>
        <end position="262"/>
    </location>
</feature>
<dbReference type="EMBL" id="AAXT01000003">
    <property type="protein sequence ID" value="EDO06398.1"/>
    <property type="molecule type" value="Genomic_DNA"/>
</dbReference>
<comment type="caution">
    <text evidence="4">The sequence shown here is derived from an EMBL/GenBank/DDBJ whole genome shotgun (WGS) entry which is preliminary data.</text>
</comment>
<organism evidence="4 5">
    <name type="scientific">Babesia bovis</name>
    <dbReference type="NCBI Taxonomy" id="5865"/>
    <lineage>
        <taxon>Eukaryota</taxon>
        <taxon>Sar</taxon>
        <taxon>Alveolata</taxon>
        <taxon>Apicomplexa</taxon>
        <taxon>Aconoidasida</taxon>
        <taxon>Piroplasmida</taxon>
        <taxon>Babesiidae</taxon>
        <taxon>Babesia</taxon>
    </lineage>
</organism>
<dbReference type="InParanoid" id="A7ATY7"/>
<accession>A7ATY7</accession>
<dbReference type="VEuPathDB" id="PiroplasmaDB:BBOV_II004430"/>
<dbReference type="KEGG" id="bbo:BBOV_II004430"/>
<dbReference type="RefSeq" id="XP_001609966.1">
    <property type="nucleotide sequence ID" value="XM_001609916.1"/>
</dbReference>
<dbReference type="AlphaFoldDB" id="A7ATY7"/>
<name>A7ATY7_BABBO</name>
<reference evidence="5" key="2">
    <citation type="journal article" date="2020" name="Data Brief">
        <title>Transcriptome dataset of Babesia bovis life stages within vertebrate and invertebrate hosts.</title>
        <authorList>
            <person name="Ueti M.W."/>
            <person name="Johnson W.C."/>
            <person name="Kappmeyer L.S."/>
            <person name="Herndon D.R."/>
            <person name="Mousel M.R."/>
            <person name="Reif K.E."/>
            <person name="Taus N.S."/>
            <person name="Ifeonu O.O."/>
            <person name="Silva J.C."/>
            <person name="Suarez C.E."/>
            <person name="Brayton K.A."/>
        </authorList>
    </citation>
    <scope>NUCLEOTIDE SEQUENCE [LARGE SCALE GENOMIC DNA]</scope>
</reference>
<evidence type="ECO:0000313" key="4">
    <source>
        <dbReference type="EMBL" id="EDO06398.1"/>
    </source>
</evidence>
<dbReference type="Pfam" id="PF09717">
    <property type="entry name" value="CPW_WPC"/>
    <property type="match status" value="2"/>
</dbReference>
<evidence type="ECO:0000259" key="3">
    <source>
        <dbReference type="SMART" id="SM01099"/>
    </source>
</evidence>
<keyword evidence="2" id="KW-0732">Signal</keyword>
<reference evidence="4 5" key="1">
    <citation type="journal article" date="2007" name="PLoS Pathog.">
        <title>Genome sequence of Babesia bovis and comparative analysis of apicomplexan hemoprotozoa.</title>
        <authorList>
            <person name="Brayton K.A."/>
            <person name="Lau A.O.T."/>
            <person name="Herndon D.R."/>
            <person name="Hannick L."/>
            <person name="Kappmeyer L.S."/>
            <person name="Berens S.J."/>
            <person name="Bidwell S.L."/>
            <person name="Brown W.C."/>
            <person name="Crabtree J."/>
            <person name="Fadrosh D."/>
            <person name="Feldblum T."/>
            <person name="Forberger H.A."/>
            <person name="Haas B.J."/>
            <person name="Howell J.M."/>
            <person name="Khouri H."/>
            <person name="Koo H."/>
            <person name="Mann D.J."/>
            <person name="Norimine J."/>
            <person name="Paulsen I.T."/>
            <person name="Radune D."/>
            <person name="Ren Q."/>
            <person name="Smith R.K. Jr."/>
            <person name="Suarez C.E."/>
            <person name="White O."/>
            <person name="Wortman J.R."/>
            <person name="Knowles D.P. Jr."/>
            <person name="McElwain T.F."/>
            <person name="Nene V.M."/>
        </authorList>
    </citation>
    <scope>NUCLEOTIDE SEQUENCE [LARGE SCALE GENOMIC DNA]</scope>
    <source>
        <strain evidence="4">T2Bo</strain>
    </source>
</reference>
<feature type="domain" description="CPW-WPC" evidence="3">
    <location>
        <begin position="173"/>
        <end position="238"/>
    </location>
</feature>
<evidence type="ECO:0000256" key="2">
    <source>
        <dbReference type="SAM" id="SignalP"/>
    </source>
</evidence>
<keyword evidence="5" id="KW-1185">Reference proteome</keyword>
<evidence type="ECO:0000313" key="5">
    <source>
        <dbReference type="Proteomes" id="UP000002173"/>
    </source>
</evidence>
<reference evidence="5" key="3">
    <citation type="journal article" date="2021" name="Int. J. Parasitol.">
        <title>Comparative analysis of gene expression between Babesia bovis blood stages and kinetes allowed by improved genome annotation.</title>
        <authorList>
            <person name="Ueti M.W."/>
            <person name="Johnson W.C."/>
            <person name="Kappmeyer L.S."/>
            <person name="Herndon D.R."/>
            <person name="Mousel M.R."/>
            <person name="Reif K.E."/>
            <person name="Taus N.S."/>
            <person name="Ifeonu O.O."/>
            <person name="Silva J.C."/>
            <person name="Suarez C.E."/>
            <person name="Brayton K.A."/>
        </authorList>
    </citation>
    <scope>NUCLEOTIDE SEQUENCE [LARGE SCALE GENOMIC DNA]</scope>
</reference>
<protein>
    <submittedName>
        <fullName evidence="4">Plasmodium falciparum CPW-WPC domain containing protein</fullName>
    </submittedName>
</protein>
<feature type="signal peptide" evidence="2">
    <location>
        <begin position="1"/>
        <end position="17"/>
    </location>
</feature>
<feature type="region of interest" description="Disordered" evidence="1">
    <location>
        <begin position="77"/>
        <end position="102"/>
    </location>
</feature>
<dbReference type="eggNOG" id="ENOG502SQXS">
    <property type="taxonomic scope" value="Eukaryota"/>
</dbReference>
<gene>
    <name evidence="4" type="ORF">BBOV_II004430</name>
</gene>
<feature type="domain" description="CPW-WPC" evidence="3">
    <location>
        <begin position="108"/>
        <end position="172"/>
    </location>
</feature>
<dbReference type="SMART" id="SM01099">
    <property type="entry name" value="CPW_WPC"/>
    <property type="match status" value="2"/>
</dbReference>
<dbReference type="InterPro" id="IPR006387">
    <property type="entry name" value="CPW_WPC_dom"/>
</dbReference>